<feature type="domain" description="T-SNARE coiled-coil homology" evidence="10">
    <location>
        <begin position="292"/>
        <end position="354"/>
    </location>
</feature>
<feature type="coiled-coil region" evidence="8">
    <location>
        <begin position="153"/>
        <end position="180"/>
    </location>
</feature>
<evidence type="ECO:0000256" key="2">
    <source>
        <dbReference type="ARBA" id="ARBA00009063"/>
    </source>
</evidence>
<comment type="similarity">
    <text evidence="2">Belongs to the syntaxin family.</text>
</comment>
<dbReference type="GO" id="GO:0006886">
    <property type="term" value="P:intracellular protein transport"/>
    <property type="evidence" value="ECO:0007669"/>
    <property type="project" value="InterPro"/>
</dbReference>
<dbReference type="GO" id="GO:0005484">
    <property type="term" value="F:SNAP receptor activity"/>
    <property type="evidence" value="ECO:0007669"/>
    <property type="project" value="InterPro"/>
</dbReference>
<dbReference type="Gene3D" id="1.20.58.70">
    <property type="match status" value="1"/>
</dbReference>
<evidence type="ECO:0000259" key="10">
    <source>
        <dbReference type="PROSITE" id="PS50192"/>
    </source>
</evidence>
<dbReference type="GO" id="GO:0006906">
    <property type="term" value="P:vesicle fusion"/>
    <property type="evidence" value="ECO:0007669"/>
    <property type="project" value="TreeGrafter"/>
</dbReference>
<gene>
    <name evidence="11" type="ORF">O3M35_007509</name>
</gene>
<dbReference type="PANTHER" id="PTHR19957">
    <property type="entry name" value="SYNTAXIN"/>
    <property type="match status" value="1"/>
</dbReference>
<evidence type="ECO:0000256" key="5">
    <source>
        <dbReference type="ARBA" id="ARBA00022989"/>
    </source>
</evidence>
<dbReference type="Pfam" id="PF05739">
    <property type="entry name" value="SNARE"/>
    <property type="match status" value="1"/>
</dbReference>
<dbReference type="CDD" id="cd15844">
    <property type="entry name" value="SNARE_syntaxin5"/>
    <property type="match status" value="1"/>
</dbReference>
<protein>
    <recommendedName>
        <fullName evidence="10">t-SNARE coiled-coil homology domain-containing protein</fullName>
    </recommendedName>
</protein>
<dbReference type="PROSITE" id="PS00914">
    <property type="entry name" value="SYNTAXIN"/>
    <property type="match status" value="1"/>
</dbReference>
<evidence type="ECO:0000313" key="12">
    <source>
        <dbReference type="Proteomes" id="UP001461498"/>
    </source>
</evidence>
<organism evidence="11 12">
    <name type="scientific">Rhynocoris fuscipes</name>
    <dbReference type="NCBI Taxonomy" id="488301"/>
    <lineage>
        <taxon>Eukaryota</taxon>
        <taxon>Metazoa</taxon>
        <taxon>Ecdysozoa</taxon>
        <taxon>Arthropoda</taxon>
        <taxon>Hexapoda</taxon>
        <taxon>Insecta</taxon>
        <taxon>Pterygota</taxon>
        <taxon>Neoptera</taxon>
        <taxon>Paraneoptera</taxon>
        <taxon>Hemiptera</taxon>
        <taxon>Heteroptera</taxon>
        <taxon>Panheteroptera</taxon>
        <taxon>Cimicomorpha</taxon>
        <taxon>Reduviidae</taxon>
        <taxon>Harpactorinae</taxon>
        <taxon>Harpactorini</taxon>
        <taxon>Rhynocoris</taxon>
    </lineage>
</organism>
<keyword evidence="5 9" id="KW-1133">Transmembrane helix</keyword>
<dbReference type="GO" id="GO:0031201">
    <property type="term" value="C:SNARE complex"/>
    <property type="evidence" value="ECO:0007669"/>
    <property type="project" value="TreeGrafter"/>
</dbReference>
<keyword evidence="12" id="KW-1185">Reference proteome</keyword>
<sequence length="384" mass="43449">MSARRRRIGSESEQQPLILIDNNTQNLSKTCISSGSNYIVACDKNENKNKNCIKQQEQIKLNMSRDRTAEFTNAIRSLQGRHVIRAVATQDPIRARTIQSYGEFMMLAKTTGKNISSTYAKLEKLTLLAKRKPLFNDQPTEIQELTYMIKEDLGSLNSQIARLQDIVRRQNEERQNSKSKHLCSHSSTVVLSLQTKLASMSSQFKQVLELRTENLKEAKRRREQFSQGPISTSLPAAAVVGQGGSSQGSVLLSAQQDHAVIDLAGTPSTNVNNSNPISYQQQMMIAYDDHTDQYLTSRAETMQNIESTIVELGGIFQQLAHMVKEQEEMVDRIDANVADTELNVEAAHREILKYFQSVTSNRWLMIKIFGVLIFFFMFFLVFLA</sequence>
<dbReference type="GO" id="GO:0000139">
    <property type="term" value="C:Golgi membrane"/>
    <property type="evidence" value="ECO:0007669"/>
    <property type="project" value="TreeGrafter"/>
</dbReference>
<feature type="coiled-coil region" evidence="8">
    <location>
        <begin position="323"/>
        <end position="350"/>
    </location>
</feature>
<keyword evidence="6 8" id="KW-0175">Coiled coil</keyword>
<dbReference type="InterPro" id="IPR006012">
    <property type="entry name" value="Syntaxin/epimorphin_CS"/>
</dbReference>
<evidence type="ECO:0000256" key="3">
    <source>
        <dbReference type="ARBA" id="ARBA00022448"/>
    </source>
</evidence>
<keyword evidence="3" id="KW-0813">Transport</keyword>
<evidence type="ECO:0000256" key="7">
    <source>
        <dbReference type="ARBA" id="ARBA00023136"/>
    </source>
</evidence>
<accession>A0AAW1DGV2</accession>
<evidence type="ECO:0000313" key="11">
    <source>
        <dbReference type="EMBL" id="KAK9507714.1"/>
    </source>
</evidence>
<dbReference type="InterPro" id="IPR045242">
    <property type="entry name" value="Syntaxin"/>
</dbReference>
<dbReference type="Proteomes" id="UP001461498">
    <property type="component" value="Unassembled WGS sequence"/>
</dbReference>
<evidence type="ECO:0000256" key="1">
    <source>
        <dbReference type="ARBA" id="ARBA00004211"/>
    </source>
</evidence>
<dbReference type="SUPFAM" id="SSF47661">
    <property type="entry name" value="t-snare proteins"/>
    <property type="match status" value="1"/>
</dbReference>
<dbReference type="InterPro" id="IPR010989">
    <property type="entry name" value="SNARE"/>
</dbReference>
<keyword evidence="7 9" id="KW-0472">Membrane</keyword>
<dbReference type="GO" id="GO:0048278">
    <property type="term" value="P:vesicle docking"/>
    <property type="evidence" value="ECO:0007669"/>
    <property type="project" value="TreeGrafter"/>
</dbReference>
<keyword evidence="4 9" id="KW-0812">Transmembrane</keyword>
<dbReference type="InterPro" id="IPR000727">
    <property type="entry name" value="T_SNARE_dom"/>
</dbReference>
<feature type="transmembrane region" description="Helical" evidence="9">
    <location>
        <begin position="363"/>
        <end position="383"/>
    </location>
</feature>
<dbReference type="AlphaFoldDB" id="A0AAW1DGV2"/>
<proteinExistence type="inferred from homology"/>
<dbReference type="EMBL" id="JAPXFL010000004">
    <property type="protein sequence ID" value="KAK9507715.1"/>
    <property type="molecule type" value="Genomic_DNA"/>
</dbReference>
<dbReference type="SMART" id="SM00397">
    <property type="entry name" value="t_SNARE"/>
    <property type="match status" value="1"/>
</dbReference>
<reference evidence="11 12" key="1">
    <citation type="submission" date="2022-12" db="EMBL/GenBank/DDBJ databases">
        <title>Chromosome-level genome assembly of true bugs.</title>
        <authorList>
            <person name="Ma L."/>
            <person name="Li H."/>
        </authorList>
    </citation>
    <scope>NUCLEOTIDE SEQUENCE [LARGE SCALE GENOMIC DNA]</scope>
    <source>
        <strain evidence="11">Lab_2022b</strain>
    </source>
</reference>
<comment type="caution">
    <text evidence="11">The sequence shown here is derived from an EMBL/GenBank/DDBJ whole genome shotgun (WGS) entry which is preliminary data.</text>
</comment>
<dbReference type="EMBL" id="JAPXFL010000004">
    <property type="protein sequence ID" value="KAK9507714.1"/>
    <property type="molecule type" value="Genomic_DNA"/>
</dbReference>
<dbReference type="PROSITE" id="PS50192">
    <property type="entry name" value="T_SNARE"/>
    <property type="match status" value="1"/>
</dbReference>
<evidence type="ECO:0000256" key="4">
    <source>
        <dbReference type="ARBA" id="ARBA00022692"/>
    </source>
</evidence>
<dbReference type="GO" id="GO:0000149">
    <property type="term" value="F:SNARE binding"/>
    <property type="evidence" value="ECO:0007669"/>
    <property type="project" value="TreeGrafter"/>
</dbReference>
<dbReference type="GO" id="GO:0006888">
    <property type="term" value="P:endoplasmic reticulum to Golgi vesicle-mediated transport"/>
    <property type="evidence" value="ECO:0007669"/>
    <property type="project" value="TreeGrafter"/>
</dbReference>
<evidence type="ECO:0000256" key="9">
    <source>
        <dbReference type="SAM" id="Phobius"/>
    </source>
</evidence>
<evidence type="ECO:0000256" key="6">
    <source>
        <dbReference type="ARBA" id="ARBA00023054"/>
    </source>
</evidence>
<evidence type="ECO:0000256" key="8">
    <source>
        <dbReference type="SAM" id="Coils"/>
    </source>
</evidence>
<dbReference type="PANTHER" id="PTHR19957:SF3">
    <property type="entry name" value="SYNTAXIN-5"/>
    <property type="match status" value="1"/>
</dbReference>
<comment type="subcellular location">
    <subcellularLocation>
        <location evidence="1">Membrane</location>
        <topology evidence="1">Single-pass type IV membrane protein</topology>
    </subcellularLocation>
</comment>
<name>A0AAW1DGV2_9HEMI</name>